<reference evidence="2" key="1">
    <citation type="submission" date="2014-09" db="EMBL/GenBank/DDBJ databases">
        <authorList>
            <person name="Magalhaes I.L.F."/>
            <person name="Oliveira U."/>
            <person name="Santos F.R."/>
            <person name="Vidigal T.H.D.A."/>
            <person name="Brescovit A.D."/>
            <person name="Santos A.J."/>
        </authorList>
    </citation>
    <scope>NUCLEOTIDE SEQUENCE</scope>
    <source>
        <tissue evidence="2">Shoot tissue taken approximately 20 cm above the soil surface</tissue>
    </source>
</reference>
<organism evidence="2">
    <name type="scientific">Arundo donax</name>
    <name type="common">Giant reed</name>
    <name type="synonym">Donax arundinaceus</name>
    <dbReference type="NCBI Taxonomy" id="35708"/>
    <lineage>
        <taxon>Eukaryota</taxon>
        <taxon>Viridiplantae</taxon>
        <taxon>Streptophyta</taxon>
        <taxon>Embryophyta</taxon>
        <taxon>Tracheophyta</taxon>
        <taxon>Spermatophyta</taxon>
        <taxon>Magnoliopsida</taxon>
        <taxon>Liliopsida</taxon>
        <taxon>Poales</taxon>
        <taxon>Poaceae</taxon>
        <taxon>PACMAD clade</taxon>
        <taxon>Arundinoideae</taxon>
        <taxon>Arundineae</taxon>
        <taxon>Arundo</taxon>
    </lineage>
</organism>
<name>A0A0A9F8N0_ARUDO</name>
<evidence type="ECO:0000313" key="2">
    <source>
        <dbReference type="EMBL" id="JAE08682.1"/>
    </source>
</evidence>
<protein>
    <submittedName>
        <fullName evidence="2">Uncharacterized protein</fullName>
    </submittedName>
</protein>
<feature type="region of interest" description="Disordered" evidence="1">
    <location>
        <begin position="1"/>
        <end position="24"/>
    </location>
</feature>
<dbReference type="AlphaFoldDB" id="A0A0A9F8N0"/>
<reference evidence="2" key="2">
    <citation type="journal article" date="2015" name="Data Brief">
        <title>Shoot transcriptome of the giant reed, Arundo donax.</title>
        <authorList>
            <person name="Barrero R.A."/>
            <person name="Guerrero F.D."/>
            <person name="Moolhuijzen P."/>
            <person name="Goolsby J.A."/>
            <person name="Tidwell J."/>
            <person name="Bellgard S.E."/>
            <person name="Bellgard M.I."/>
        </authorList>
    </citation>
    <scope>NUCLEOTIDE SEQUENCE</scope>
    <source>
        <tissue evidence="2">Shoot tissue taken approximately 20 cm above the soil surface</tissue>
    </source>
</reference>
<dbReference type="EMBL" id="GBRH01189214">
    <property type="protein sequence ID" value="JAE08682.1"/>
    <property type="molecule type" value="Transcribed_RNA"/>
</dbReference>
<evidence type="ECO:0000256" key="1">
    <source>
        <dbReference type="SAM" id="MobiDB-lite"/>
    </source>
</evidence>
<accession>A0A0A9F8N0</accession>
<proteinExistence type="predicted"/>
<sequence length="24" mass="2487">MKVLCDTLMTGGLPGSQKGDQPPL</sequence>